<dbReference type="Gene3D" id="3.30.700.10">
    <property type="entry name" value="Glycoprotein, Type 4 Pilin"/>
    <property type="match status" value="1"/>
</dbReference>
<keyword evidence="4" id="KW-1185">Reference proteome</keyword>
<organism evidence="3 4">
    <name type="scientific">Telmatocola sphagniphila</name>
    <dbReference type="NCBI Taxonomy" id="1123043"/>
    <lineage>
        <taxon>Bacteria</taxon>
        <taxon>Pseudomonadati</taxon>
        <taxon>Planctomycetota</taxon>
        <taxon>Planctomycetia</taxon>
        <taxon>Gemmatales</taxon>
        <taxon>Gemmataceae</taxon>
    </lineage>
</organism>
<dbReference type="InterPro" id="IPR011453">
    <property type="entry name" value="DUF1559"/>
</dbReference>
<evidence type="ECO:0000313" key="3">
    <source>
        <dbReference type="EMBL" id="QVL30429.1"/>
    </source>
</evidence>
<keyword evidence="1" id="KW-1133">Transmembrane helix</keyword>
<dbReference type="Pfam" id="PF07596">
    <property type="entry name" value="SBP_bac_10"/>
    <property type="match status" value="1"/>
</dbReference>
<name>A0A8E6B345_9BACT</name>
<keyword evidence="1" id="KW-0812">Transmembrane</keyword>
<dbReference type="AlphaFoldDB" id="A0A8E6B345"/>
<sequence>MKRFLSNRRSGFTLIELLVVIAIIAILIGLLLPAVQKVREAAARMKSANNLKQIGLALHNAHDSLGAFPPVSAGWWASYSSAQGGYGGPNPYTGPYAPLAQPGAVSYYEITFFSCLLPYLEQGPLYAKSGQPSNVYSWVTGPADIVLGQKLNVLLSPTDYSVANTVTANWSWVNSNNPVPVGLTSYAPSYRVFAKNPKAYVWNIWDGSGGGQRTIAGVSDGLSNTIFVAEKMMICGASQPNNLNGNPFVSAWGTDQDVNSTPWFAGISTQWPVSNWSDNNGYWEVPQAQPAPANCSYWRPTALTASGCQCLLGDGSVRNVSTNISYQTWSAAITPDGGEILGSDW</sequence>
<keyword evidence="1" id="KW-0472">Membrane</keyword>
<dbReference type="NCBIfam" id="TIGR02532">
    <property type="entry name" value="IV_pilin_GFxxxE"/>
    <property type="match status" value="1"/>
</dbReference>
<feature type="domain" description="DUF1559" evidence="2">
    <location>
        <begin position="36"/>
        <end position="324"/>
    </location>
</feature>
<evidence type="ECO:0000313" key="4">
    <source>
        <dbReference type="Proteomes" id="UP000676194"/>
    </source>
</evidence>
<proteinExistence type="predicted"/>
<dbReference type="SUPFAM" id="SSF54523">
    <property type="entry name" value="Pili subunits"/>
    <property type="match status" value="1"/>
</dbReference>
<dbReference type="RefSeq" id="WP_213494300.1">
    <property type="nucleotide sequence ID" value="NZ_CP074694.1"/>
</dbReference>
<dbReference type="KEGG" id="tsph:KIH39_16400"/>
<gene>
    <name evidence="3" type="ORF">KIH39_16400</name>
</gene>
<accession>A0A8E6B345</accession>
<reference evidence="3" key="1">
    <citation type="submission" date="2021-05" db="EMBL/GenBank/DDBJ databases">
        <title>Complete genome sequence of the cellulolytic planctomycete Telmatocola sphagniphila SP2T and characterization of the first cellulase from planctomycetes.</title>
        <authorList>
            <person name="Rakitin A.L."/>
            <person name="Beletsky A.V."/>
            <person name="Naumoff D.G."/>
            <person name="Kulichevskaya I.S."/>
            <person name="Mardanov A.V."/>
            <person name="Ravin N.V."/>
            <person name="Dedysh S.N."/>
        </authorList>
    </citation>
    <scope>NUCLEOTIDE SEQUENCE</scope>
    <source>
        <strain evidence="3">SP2T</strain>
    </source>
</reference>
<dbReference type="EMBL" id="CP074694">
    <property type="protein sequence ID" value="QVL30429.1"/>
    <property type="molecule type" value="Genomic_DNA"/>
</dbReference>
<dbReference type="Pfam" id="PF07963">
    <property type="entry name" value="N_methyl"/>
    <property type="match status" value="1"/>
</dbReference>
<dbReference type="PANTHER" id="PTHR30093:SF2">
    <property type="entry name" value="TYPE II SECRETION SYSTEM PROTEIN H"/>
    <property type="match status" value="1"/>
</dbReference>
<dbReference type="Proteomes" id="UP000676194">
    <property type="component" value="Chromosome"/>
</dbReference>
<dbReference type="PROSITE" id="PS00409">
    <property type="entry name" value="PROKAR_NTER_METHYL"/>
    <property type="match status" value="1"/>
</dbReference>
<evidence type="ECO:0000259" key="2">
    <source>
        <dbReference type="Pfam" id="PF07596"/>
    </source>
</evidence>
<dbReference type="PANTHER" id="PTHR30093">
    <property type="entry name" value="GENERAL SECRETION PATHWAY PROTEIN G"/>
    <property type="match status" value="1"/>
</dbReference>
<feature type="transmembrane region" description="Helical" evidence="1">
    <location>
        <begin position="12"/>
        <end position="35"/>
    </location>
</feature>
<protein>
    <submittedName>
        <fullName evidence="3">DUF1559 domain-containing protein</fullName>
    </submittedName>
</protein>
<dbReference type="InterPro" id="IPR012902">
    <property type="entry name" value="N_methyl_site"/>
</dbReference>
<evidence type="ECO:0000256" key="1">
    <source>
        <dbReference type="SAM" id="Phobius"/>
    </source>
</evidence>
<dbReference type="InterPro" id="IPR045584">
    <property type="entry name" value="Pilin-like"/>
</dbReference>